<keyword evidence="1" id="KW-0712">Selenocysteine</keyword>
<evidence type="ECO:0000256" key="1">
    <source>
        <dbReference type="RuleBase" id="RU000676"/>
    </source>
</evidence>
<comment type="similarity">
    <text evidence="1">Belongs to the iodothyronine deiodinase family.</text>
</comment>
<dbReference type="PANTHER" id="PTHR11781">
    <property type="entry name" value="IODOTHYRONINE DEIODINASE"/>
    <property type="match status" value="1"/>
</dbReference>
<proteinExistence type="inferred from homology"/>
<dbReference type="GO" id="GO:0042403">
    <property type="term" value="P:thyroid hormone metabolic process"/>
    <property type="evidence" value="ECO:0007669"/>
    <property type="project" value="TreeGrafter"/>
</dbReference>
<accession>A0A7I8VZ04</accession>
<dbReference type="EMBL" id="CAJFCJ010000013">
    <property type="protein sequence ID" value="CAD5121112.1"/>
    <property type="molecule type" value="Genomic_DNA"/>
</dbReference>
<gene>
    <name evidence="2" type="ORF">DGYR_LOCUS9105</name>
</gene>
<dbReference type="Pfam" id="PF00837">
    <property type="entry name" value="T4_deiodinase"/>
    <property type="match status" value="2"/>
</dbReference>
<evidence type="ECO:0000313" key="2">
    <source>
        <dbReference type="EMBL" id="CAD5121112.1"/>
    </source>
</evidence>
<organism evidence="2 3">
    <name type="scientific">Dimorphilus gyrociliatus</name>
    <dbReference type="NCBI Taxonomy" id="2664684"/>
    <lineage>
        <taxon>Eukaryota</taxon>
        <taxon>Metazoa</taxon>
        <taxon>Spiralia</taxon>
        <taxon>Lophotrochozoa</taxon>
        <taxon>Annelida</taxon>
        <taxon>Polychaeta</taxon>
        <taxon>Polychaeta incertae sedis</taxon>
        <taxon>Dinophilidae</taxon>
        <taxon>Dimorphilus</taxon>
    </lineage>
</organism>
<dbReference type="Proteomes" id="UP000549394">
    <property type="component" value="Unassembled WGS sequence"/>
</dbReference>
<dbReference type="OrthoDB" id="428577at2759"/>
<keyword evidence="3" id="KW-1185">Reference proteome</keyword>
<evidence type="ECO:0000313" key="3">
    <source>
        <dbReference type="Proteomes" id="UP000549394"/>
    </source>
</evidence>
<protein>
    <recommendedName>
        <fullName evidence="1">Iodothyronine deiodinase</fullName>
    </recommendedName>
</protein>
<dbReference type="GO" id="GO:0004800">
    <property type="term" value="F:thyroxine 5'-deiodinase activity"/>
    <property type="evidence" value="ECO:0007669"/>
    <property type="project" value="InterPro"/>
</dbReference>
<name>A0A7I8VZ04_9ANNE</name>
<sequence>MTSFLIKLPLLIFGLIRVTIEYLQLVINLWRMDKEKKEKVLYDFHVKSNTHLSPIKYNEVGVTIGSWEMYKYIIRKQIDLELYGKYCQVGLPAPNPSVIEVRGKISNSIKQKKSLLSFANSARPLVINFGSYIVDFITIYISEAHATDQWQFATNPFKVRSHRSLDERITATFLLRKEYEKYGWTESMMKISADPMNNEARKMYTALPERFGVIRNEKIEFLSKVGSEFYVVSKLEEWLQAYRLSLNQ</sequence>
<dbReference type="Gene3D" id="3.40.30.10">
    <property type="entry name" value="Glutaredoxin"/>
    <property type="match status" value="1"/>
</dbReference>
<keyword evidence="1" id="KW-0893">Thyroid hormones biosynthesis</keyword>
<dbReference type="InterPro" id="IPR000643">
    <property type="entry name" value="Iodothyronine_deiodinase"/>
</dbReference>
<dbReference type="GO" id="GO:0042446">
    <property type="term" value="P:hormone biosynthetic process"/>
    <property type="evidence" value="ECO:0007669"/>
    <property type="project" value="UniProtKB-KW"/>
</dbReference>
<keyword evidence="1" id="KW-0560">Oxidoreductase</keyword>
<reference evidence="2 3" key="1">
    <citation type="submission" date="2020-08" db="EMBL/GenBank/DDBJ databases">
        <authorList>
            <person name="Hejnol A."/>
        </authorList>
    </citation>
    <scope>NUCLEOTIDE SEQUENCE [LARGE SCALE GENOMIC DNA]</scope>
</reference>
<comment type="caution">
    <text evidence="2">The sequence shown here is derived from an EMBL/GenBank/DDBJ whole genome shotgun (WGS) entry which is preliminary data.</text>
</comment>
<dbReference type="PANTHER" id="PTHR11781:SF22">
    <property type="entry name" value="TYPE I IODOTHYRONINE DEIODINASE"/>
    <property type="match status" value="1"/>
</dbReference>
<dbReference type="AlphaFoldDB" id="A0A7I8VZ04"/>
<comment type="function">
    <text evidence="1">Responsible for the deiodination of T4 (3,5,3',5'-tetraiodothyronine).</text>
</comment>